<dbReference type="AlphaFoldDB" id="A0A494XHF0"/>
<dbReference type="InterPro" id="IPR001248">
    <property type="entry name" value="Pur-cyt_permease"/>
</dbReference>
<feature type="transmembrane region" description="Helical" evidence="8">
    <location>
        <begin position="102"/>
        <end position="129"/>
    </location>
</feature>
<feature type="transmembrane region" description="Helical" evidence="8">
    <location>
        <begin position="63"/>
        <end position="82"/>
    </location>
</feature>
<dbReference type="CDD" id="cd11484">
    <property type="entry name" value="SLC-NCS1sbd_CobB-like"/>
    <property type="match status" value="1"/>
</dbReference>
<proteinExistence type="inferred from homology"/>
<dbReference type="PIRSF" id="PIRSF002744">
    <property type="entry name" value="Pur-cyt_permease"/>
    <property type="match status" value="1"/>
</dbReference>
<dbReference type="Gene3D" id="1.10.4160.10">
    <property type="entry name" value="Hydantoin permease"/>
    <property type="match status" value="1"/>
</dbReference>
<evidence type="ECO:0000313" key="10">
    <source>
        <dbReference type="Proteomes" id="UP000280434"/>
    </source>
</evidence>
<dbReference type="InterPro" id="IPR026030">
    <property type="entry name" value="Pur-cyt_permease_Fcy2/21/22"/>
</dbReference>
<evidence type="ECO:0000256" key="3">
    <source>
        <dbReference type="ARBA" id="ARBA00022448"/>
    </source>
</evidence>
<protein>
    <submittedName>
        <fullName evidence="9">Cytosine permease</fullName>
    </submittedName>
</protein>
<evidence type="ECO:0000256" key="8">
    <source>
        <dbReference type="SAM" id="Phobius"/>
    </source>
</evidence>
<keyword evidence="5 8" id="KW-1133">Transmembrane helix</keyword>
<dbReference type="PANTHER" id="PTHR31806:SF1">
    <property type="entry name" value="PURINE-CYTOSINE PERMEASE FCY2-RELATED"/>
    <property type="match status" value="1"/>
</dbReference>
<evidence type="ECO:0000256" key="1">
    <source>
        <dbReference type="ARBA" id="ARBA00004141"/>
    </source>
</evidence>
<feature type="transmembrane region" description="Helical" evidence="8">
    <location>
        <begin position="239"/>
        <end position="262"/>
    </location>
</feature>
<dbReference type="Proteomes" id="UP000280434">
    <property type="component" value="Unassembled WGS sequence"/>
</dbReference>
<feature type="transmembrane region" description="Helical" evidence="8">
    <location>
        <begin position="332"/>
        <end position="353"/>
    </location>
</feature>
<feature type="transmembrane region" description="Helical" evidence="8">
    <location>
        <begin position="274"/>
        <end position="294"/>
    </location>
</feature>
<organism evidence="9 10">
    <name type="scientific">Trinickia fusca</name>
    <dbReference type="NCBI Taxonomy" id="2419777"/>
    <lineage>
        <taxon>Bacteria</taxon>
        <taxon>Pseudomonadati</taxon>
        <taxon>Pseudomonadota</taxon>
        <taxon>Betaproteobacteria</taxon>
        <taxon>Burkholderiales</taxon>
        <taxon>Burkholderiaceae</taxon>
        <taxon>Trinickia</taxon>
    </lineage>
</organism>
<evidence type="ECO:0000256" key="6">
    <source>
        <dbReference type="ARBA" id="ARBA00023136"/>
    </source>
</evidence>
<comment type="caution">
    <text evidence="9">The sequence shown here is derived from an EMBL/GenBank/DDBJ whole genome shotgun (WGS) entry which is preliminary data.</text>
</comment>
<reference evidence="9 10" key="1">
    <citation type="submission" date="2018-10" db="EMBL/GenBank/DDBJ databases">
        <title>Paraburkholderia sp. 7MK8-2, isolated from soil.</title>
        <authorList>
            <person name="Gao Z.-H."/>
            <person name="Qiu L.-H."/>
        </authorList>
    </citation>
    <scope>NUCLEOTIDE SEQUENCE [LARGE SCALE GENOMIC DNA]</scope>
    <source>
        <strain evidence="9 10">7MK8-2</strain>
    </source>
</reference>
<feature type="transmembrane region" description="Helical" evidence="8">
    <location>
        <begin position="359"/>
        <end position="381"/>
    </location>
</feature>
<evidence type="ECO:0000313" key="9">
    <source>
        <dbReference type="EMBL" id="RKP47589.1"/>
    </source>
</evidence>
<gene>
    <name evidence="9" type="ORF">D7S89_15295</name>
</gene>
<feature type="transmembrane region" description="Helical" evidence="8">
    <location>
        <begin position="402"/>
        <end position="427"/>
    </location>
</feature>
<feature type="transmembrane region" description="Helical" evidence="8">
    <location>
        <begin position="199"/>
        <end position="219"/>
    </location>
</feature>
<evidence type="ECO:0000256" key="5">
    <source>
        <dbReference type="ARBA" id="ARBA00022989"/>
    </source>
</evidence>
<feature type="transmembrane region" description="Helical" evidence="8">
    <location>
        <begin position="166"/>
        <end position="187"/>
    </location>
</feature>
<dbReference type="Pfam" id="PF02133">
    <property type="entry name" value="Transp_cyt_pur"/>
    <property type="match status" value="1"/>
</dbReference>
<evidence type="ECO:0000256" key="7">
    <source>
        <dbReference type="PIRNR" id="PIRNR002744"/>
    </source>
</evidence>
<name>A0A494XHF0_9BURK</name>
<dbReference type="GO" id="GO:0005886">
    <property type="term" value="C:plasma membrane"/>
    <property type="evidence" value="ECO:0007669"/>
    <property type="project" value="TreeGrafter"/>
</dbReference>
<keyword evidence="6 7" id="KW-0472">Membrane</keyword>
<keyword evidence="3 7" id="KW-0813">Transport</keyword>
<dbReference type="PANTHER" id="PTHR31806">
    <property type="entry name" value="PURINE-CYTOSINE PERMEASE FCY2-RELATED"/>
    <property type="match status" value="1"/>
</dbReference>
<evidence type="ECO:0000256" key="4">
    <source>
        <dbReference type="ARBA" id="ARBA00022692"/>
    </source>
</evidence>
<dbReference type="EMBL" id="RBZV01000005">
    <property type="protein sequence ID" value="RKP47589.1"/>
    <property type="molecule type" value="Genomic_DNA"/>
</dbReference>
<keyword evidence="10" id="KW-1185">Reference proteome</keyword>
<keyword evidence="4 8" id="KW-0812">Transmembrane</keyword>
<feature type="transmembrane region" description="Helical" evidence="8">
    <location>
        <begin position="36"/>
        <end position="56"/>
    </location>
</feature>
<dbReference type="GO" id="GO:0022857">
    <property type="term" value="F:transmembrane transporter activity"/>
    <property type="evidence" value="ECO:0007669"/>
    <property type="project" value="InterPro"/>
</dbReference>
<comment type="similarity">
    <text evidence="2 7">Belongs to the purine-cytosine permease (2.A.39) family.</text>
</comment>
<evidence type="ECO:0000256" key="2">
    <source>
        <dbReference type="ARBA" id="ARBA00008974"/>
    </source>
</evidence>
<dbReference type="OrthoDB" id="9809167at2"/>
<comment type="subcellular location">
    <subcellularLocation>
        <location evidence="1">Membrane</location>
        <topology evidence="1">Multi-pass membrane protein</topology>
    </subcellularLocation>
</comment>
<sequence>MTNRSAAPHPARSLAERRTIDYIPDTERHGRLASQFTLWLGANLQITAIVTGALAVVLGGDVFWSLVGLSIGQLLGGAVMALHGAQGPRLGLPQMISSRVQFGVFGAIVPLVLVCLMYVGFSASGAVLAGQAIAELTGIDAAGSIVLFAAIVVVLTVFGYRTIHALGRVTSVVGVLAFAYLFARLLSGHDIGALLADRHFSLANFLLAISLSASWQIAYGPYVADYSRYLPRTVSASRTFWAVGLGSIIGSQASMTFGVLASALAGKAFAGHEVAYVVGLGASGATAAALYFAIALGKLTVTTLNAYGSVMSIATIATGLTGRERVSNRARVISIVCVVVIVAWLALAGRHGFLKHFSAFILFLLAFFTPWSAINLVDYYCVTKERYDIPALFDPNGRYGRWNWLGLSVYVVGVLVQMPFIATSFYTGPLVDALGGTDISWIVGLVVPALLYYVGARARRVRMPERLIVPEAASVGTREPGTDRATVVGVADSEAKSG</sequence>
<accession>A0A494XHF0</accession>
<feature type="transmembrane region" description="Helical" evidence="8">
    <location>
        <begin position="439"/>
        <end position="456"/>
    </location>
</feature>
<feature type="transmembrane region" description="Helical" evidence="8">
    <location>
        <begin position="141"/>
        <end position="160"/>
    </location>
</feature>